<evidence type="ECO:0008006" key="3">
    <source>
        <dbReference type="Google" id="ProtNLM"/>
    </source>
</evidence>
<dbReference type="EMBL" id="CAJVCH010027830">
    <property type="protein sequence ID" value="CAG7703064.1"/>
    <property type="molecule type" value="Genomic_DNA"/>
</dbReference>
<dbReference type="Proteomes" id="UP000708208">
    <property type="component" value="Unassembled WGS sequence"/>
</dbReference>
<gene>
    <name evidence="1" type="ORF">AFUS01_LOCUS4462</name>
</gene>
<sequence>ARVIAITSDSAPVMVAMQKEVVKTHPGLLSYPCNPHMLNLLCHDVIPAETSADVNRVNKTFRSKTKLKARLKRLGGV</sequence>
<evidence type="ECO:0000313" key="2">
    <source>
        <dbReference type="Proteomes" id="UP000708208"/>
    </source>
</evidence>
<dbReference type="AlphaFoldDB" id="A0A8J2NQP0"/>
<comment type="caution">
    <text evidence="1">The sequence shown here is derived from an EMBL/GenBank/DDBJ whole genome shotgun (WGS) entry which is preliminary data.</text>
</comment>
<proteinExistence type="predicted"/>
<name>A0A8J2NQP0_9HEXA</name>
<evidence type="ECO:0000313" key="1">
    <source>
        <dbReference type="EMBL" id="CAG7703064.1"/>
    </source>
</evidence>
<feature type="non-terminal residue" evidence="1">
    <location>
        <position position="1"/>
    </location>
</feature>
<reference evidence="1" key="1">
    <citation type="submission" date="2021-06" db="EMBL/GenBank/DDBJ databases">
        <authorList>
            <person name="Hodson N. C."/>
            <person name="Mongue J. A."/>
            <person name="Jaron S. K."/>
        </authorList>
    </citation>
    <scope>NUCLEOTIDE SEQUENCE</scope>
</reference>
<organism evidence="1 2">
    <name type="scientific">Allacma fusca</name>
    <dbReference type="NCBI Taxonomy" id="39272"/>
    <lineage>
        <taxon>Eukaryota</taxon>
        <taxon>Metazoa</taxon>
        <taxon>Ecdysozoa</taxon>
        <taxon>Arthropoda</taxon>
        <taxon>Hexapoda</taxon>
        <taxon>Collembola</taxon>
        <taxon>Symphypleona</taxon>
        <taxon>Sminthuridae</taxon>
        <taxon>Allacma</taxon>
    </lineage>
</organism>
<feature type="non-terminal residue" evidence="1">
    <location>
        <position position="77"/>
    </location>
</feature>
<keyword evidence="2" id="KW-1185">Reference proteome</keyword>
<protein>
    <recommendedName>
        <fullName evidence="3">DUF659 domain-containing protein</fullName>
    </recommendedName>
</protein>
<accession>A0A8J2NQP0</accession>